<evidence type="ECO:0000256" key="1">
    <source>
        <dbReference type="ARBA" id="ARBA00022801"/>
    </source>
</evidence>
<dbReference type="InterPro" id="IPR009835">
    <property type="entry name" value="SrtB"/>
</dbReference>
<dbReference type="CDD" id="cd05826">
    <property type="entry name" value="Sortase_B"/>
    <property type="match status" value="1"/>
</dbReference>
<dbReference type="OrthoDB" id="9806013at2"/>
<dbReference type="STRING" id="155865.SAMN05216515_10529"/>
<dbReference type="AlphaFoldDB" id="A0A1I7F0Y6"/>
<dbReference type="InterPro" id="IPR023365">
    <property type="entry name" value="Sortase_dom-sf"/>
</dbReference>
<dbReference type="GO" id="GO:0016787">
    <property type="term" value="F:hydrolase activity"/>
    <property type="evidence" value="ECO:0007669"/>
    <property type="project" value="UniProtKB-KW"/>
</dbReference>
<organism evidence="4 5">
    <name type="scientific">Eubacterium pyruvativorans</name>
    <dbReference type="NCBI Taxonomy" id="155865"/>
    <lineage>
        <taxon>Bacteria</taxon>
        <taxon>Bacillati</taxon>
        <taxon>Bacillota</taxon>
        <taxon>Clostridia</taxon>
        <taxon>Eubacteriales</taxon>
        <taxon>Eubacteriaceae</taxon>
        <taxon>Eubacterium</taxon>
    </lineage>
</organism>
<dbReference type="InterPro" id="IPR005754">
    <property type="entry name" value="Sortase"/>
</dbReference>
<keyword evidence="3" id="KW-1133">Transmembrane helix</keyword>
<evidence type="ECO:0000313" key="5">
    <source>
        <dbReference type="Proteomes" id="UP000198817"/>
    </source>
</evidence>
<gene>
    <name evidence="4" type="ORF">SAMN05216508_101172</name>
</gene>
<dbReference type="EMBL" id="FPBT01000001">
    <property type="protein sequence ID" value="SFU29856.1"/>
    <property type="molecule type" value="Genomic_DNA"/>
</dbReference>
<evidence type="ECO:0000313" key="4">
    <source>
        <dbReference type="EMBL" id="SFU29856.1"/>
    </source>
</evidence>
<feature type="active site" description="Proton donor/acceptor" evidence="2">
    <location>
        <position position="152"/>
    </location>
</feature>
<dbReference type="Pfam" id="PF04203">
    <property type="entry name" value="Sortase"/>
    <property type="match status" value="1"/>
</dbReference>
<dbReference type="Proteomes" id="UP000198817">
    <property type="component" value="Unassembled WGS sequence"/>
</dbReference>
<feature type="active site" description="Acyl-thioester intermediate" evidence="2">
    <location>
        <position position="246"/>
    </location>
</feature>
<sequence length="266" mass="30776">MSRTTDRQSRTRKRKNLILDILIVLLVLVMVFCGVRIIQALYSYHTGTKAYHALQKEAGVTEKKTGTGSGSGSSEDGIRVNWSKFNRKYPDVKAWLWQKDTVINYPVAQSSDNAYYLHRLLNGKWNGKGTLFIDFRNTHPFTKDFLTIIYGHRMRDGSMFWTLADYRKEAYRKEHPDMFLSTPKGNYRLRIFAADTIPANSPKYQFDFPGADSRRTYLRWIRAHADMYDSGVSVKARDHIVMLSTCTYEFDNARAVVFAKLEPVSK</sequence>
<keyword evidence="3" id="KW-0472">Membrane</keyword>
<name>A0A1I7F0Y6_9FIRM</name>
<keyword evidence="1" id="KW-0378">Hydrolase</keyword>
<feature type="transmembrane region" description="Helical" evidence="3">
    <location>
        <begin position="21"/>
        <end position="42"/>
    </location>
</feature>
<dbReference type="NCBIfam" id="TIGR03064">
    <property type="entry name" value="sortase_srtB"/>
    <property type="match status" value="1"/>
</dbReference>
<dbReference type="Gene3D" id="2.40.260.10">
    <property type="entry name" value="Sortase"/>
    <property type="match status" value="1"/>
</dbReference>
<dbReference type="RefSeq" id="WP_090469346.1">
    <property type="nucleotide sequence ID" value="NZ_FOWF01000005.1"/>
</dbReference>
<evidence type="ECO:0000256" key="2">
    <source>
        <dbReference type="PIRSR" id="PIRSR605754-1"/>
    </source>
</evidence>
<proteinExistence type="predicted"/>
<dbReference type="SUPFAM" id="SSF63817">
    <property type="entry name" value="Sortase"/>
    <property type="match status" value="1"/>
</dbReference>
<evidence type="ECO:0000256" key="3">
    <source>
        <dbReference type="SAM" id="Phobius"/>
    </source>
</evidence>
<reference evidence="4 5" key="1">
    <citation type="submission" date="2016-10" db="EMBL/GenBank/DDBJ databases">
        <authorList>
            <person name="de Groot N.N."/>
        </authorList>
    </citation>
    <scope>NUCLEOTIDE SEQUENCE [LARGE SCALE GENOMIC DNA]</scope>
    <source>
        <strain evidence="4 5">KHGC13</strain>
    </source>
</reference>
<keyword evidence="5" id="KW-1185">Reference proteome</keyword>
<accession>A0A1I7F0Y6</accession>
<protein>
    <submittedName>
        <fullName evidence="4">Sortase B</fullName>
    </submittedName>
</protein>
<keyword evidence="3" id="KW-0812">Transmembrane</keyword>